<dbReference type="Proteomes" id="UP001056778">
    <property type="component" value="Chromosome 7"/>
</dbReference>
<dbReference type="EMBL" id="CM043021">
    <property type="protein sequence ID" value="KAI4458576.1"/>
    <property type="molecule type" value="Genomic_DNA"/>
</dbReference>
<reference evidence="1" key="1">
    <citation type="submission" date="2022-04" db="EMBL/GenBank/DDBJ databases">
        <title>Chromosome-scale genome assembly of Holotrichia oblita Faldermann.</title>
        <authorList>
            <person name="Rongchong L."/>
        </authorList>
    </citation>
    <scope>NUCLEOTIDE SEQUENCE</scope>
    <source>
        <strain evidence="1">81SQS9</strain>
    </source>
</reference>
<name>A0ACB9SVK9_HOLOL</name>
<comment type="caution">
    <text evidence="1">The sequence shown here is derived from an EMBL/GenBank/DDBJ whole genome shotgun (WGS) entry which is preliminary data.</text>
</comment>
<organism evidence="1 2">
    <name type="scientific">Holotrichia oblita</name>
    <name type="common">Chafer beetle</name>
    <dbReference type="NCBI Taxonomy" id="644536"/>
    <lineage>
        <taxon>Eukaryota</taxon>
        <taxon>Metazoa</taxon>
        <taxon>Ecdysozoa</taxon>
        <taxon>Arthropoda</taxon>
        <taxon>Hexapoda</taxon>
        <taxon>Insecta</taxon>
        <taxon>Pterygota</taxon>
        <taxon>Neoptera</taxon>
        <taxon>Endopterygota</taxon>
        <taxon>Coleoptera</taxon>
        <taxon>Polyphaga</taxon>
        <taxon>Scarabaeiformia</taxon>
        <taxon>Scarabaeidae</taxon>
        <taxon>Melolonthinae</taxon>
        <taxon>Holotrichia</taxon>
    </lineage>
</organism>
<proteinExistence type="predicted"/>
<protein>
    <submittedName>
        <fullName evidence="1">Slit related leucine-rich repeat neuronal protein</fullName>
    </submittedName>
</protein>
<gene>
    <name evidence="1" type="ORF">MML48_7g00008844</name>
</gene>
<evidence type="ECO:0000313" key="2">
    <source>
        <dbReference type="Proteomes" id="UP001056778"/>
    </source>
</evidence>
<keyword evidence="2" id="KW-1185">Reference proteome</keyword>
<evidence type="ECO:0000313" key="1">
    <source>
        <dbReference type="EMBL" id="KAI4458576.1"/>
    </source>
</evidence>
<accession>A0ACB9SVK9</accession>
<sequence>MKLENESVIMDSIYYILPLFLTLSPILCSKQEFTCEHAPQECECVPYMKNTQVHCPSKGNGEVVIKYEGRSMHITCYNFTYDFTSLNLTMENMTTVQIKNCKYNNQILFNRLSTVPKLKKVDVMNASLDDNDVIRLFDAIKNSKTYWISLTINNLTTFPKLQSHYLRYLDLSNNSIESLTEGSKFVRLFWLNLKNNSINYVNESAFENCPNLVYIDLSNNKIVQLPPKLLHPLKYLKIINLDSNDFHEIPMGFFKNNFELKDVILTNAYLTEIPENMFPNCSNLETLKLGKNSLSRLPQNMFLNMSILKILDLSVNKLYNISDDTFKGLFELQHLYLFHNNLTEWSRSYHQDLHKLVELILSNNFFTKIEAHAFAGLEKLKELDLGYNNISVIDVTAFADLTQLTKLILYNNNLITLDAITTIRIGNSEKRLNVKLSNNNISHINMPDSSNQTTKKKLYLRSNPIACDCQFFATLKYLEKTKNNDSKPIELSGAEKCAYPAKWNGTNFKNIGLHNFTCEDASLYHCPRNCNCQIHPFDGILEINCSYAGFTRLPIIPNLNAMPSELGIVLKSIWMNLTGNSISEFVEDYSYKNVSVLDLSYNKLHGMKWIPPGIQMLHLHNNEFSTIDENVVKMLNKSQSLKKVTFHRNPWDCGCGLVHFAKTLRTHMLSVIPNHTLTCHGGSNLMDLDESTCNLKEIYIVVVVIATIITVTFIILIILYVYFQDYVKLWLYKHKLFLWICTDGDIDKDKKYDAFVSYSNKDQDFIIEHLQPEMERKEKYHLCLHERDWIVGELISKQIIDSVHNSRRTVIVLSKNFLDSEWANMEFKTAYSQSLVDKKNRLIIILYEDIDLNGPNDDKIQKRCPGHLQRRGCQIKRLYDRCREVTGFGSKKCNLIDQLPLIFSKWEITGVEKFYLHNFSDKDFVLQRKYFDNVNVSVVTAVVIQYSNIIGIEEDMFQDFTSLEILSLTWNKISQLPNLTGLQRLRSIDFGSNQITHLPDFLDVPSLRSLILWKNNITTINETCFINATSLKILELKNNQIKYLPEKLLHPLTKLTEVSLTDLIELPKNFFKTNTELTKIVLSSADMTSIPEDAFHNLSNLTTLILHGTSLETLPKDLLASQTNLLQLYLHDNRFKTFPKGLFGKLQSLMLLNLYNNQLDDWNCLTRFLPNLRTLDLRKNKFRVIKSNFADYIEKLIKLDLSSNNISEIDTGAFNSLELDELDLSSNRLHAIDKIMYYSGIKRASKLDFSHNFFNTTPDIMGRVTNLDMSYNKIKVLEVSCIIF</sequence>